<feature type="transmembrane region" description="Helical" evidence="7">
    <location>
        <begin position="80"/>
        <end position="100"/>
    </location>
</feature>
<evidence type="ECO:0000256" key="1">
    <source>
        <dbReference type="ARBA" id="ARBA00004141"/>
    </source>
</evidence>
<keyword evidence="5 7" id="KW-1133">Transmembrane helix</keyword>
<evidence type="ECO:0000256" key="5">
    <source>
        <dbReference type="ARBA" id="ARBA00022989"/>
    </source>
</evidence>
<comment type="subcellular location">
    <subcellularLocation>
        <location evidence="1">Membrane</location>
        <topology evidence="1">Multi-pass membrane protein</topology>
    </subcellularLocation>
</comment>
<comment type="caution">
    <text evidence="9">The sequence shown here is derived from an EMBL/GenBank/DDBJ whole genome shotgun (WGS) entry which is preliminary data.</text>
</comment>
<feature type="transmembrane region" description="Helical" evidence="7">
    <location>
        <begin position="514"/>
        <end position="531"/>
    </location>
</feature>
<reference evidence="9" key="1">
    <citation type="journal article" date="2021" name="Nat. Commun.">
        <title>Genetic determinants of endophytism in the Arabidopsis root mycobiome.</title>
        <authorList>
            <person name="Mesny F."/>
            <person name="Miyauchi S."/>
            <person name="Thiergart T."/>
            <person name="Pickel B."/>
            <person name="Atanasova L."/>
            <person name="Karlsson M."/>
            <person name="Huettel B."/>
            <person name="Barry K.W."/>
            <person name="Haridas S."/>
            <person name="Chen C."/>
            <person name="Bauer D."/>
            <person name="Andreopoulos W."/>
            <person name="Pangilinan J."/>
            <person name="LaButti K."/>
            <person name="Riley R."/>
            <person name="Lipzen A."/>
            <person name="Clum A."/>
            <person name="Drula E."/>
            <person name="Henrissat B."/>
            <person name="Kohler A."/>
            <person name="Grigoriev I.V."/>
            <person name="Martin F.M."/>
            <person name="Hacquard S."/>
        </authorList>
    </citation>
    <scope>NUCLEOTIDE SEQUENCE</scope>
    <source>
        <strain evidence="9">MPI-CAGE-AT-0147</strain>
    </source>
</reference>
<dbReference type="EMBL" id="JAGMUV010000022">
    <property type="protein sequence ID" value="KAH7124191.1"/>
    <property type="molecule type" value="Genomic_DNA"/>
</dbReference>
<dbReference type="Pfam" id="PF00324">
    <property type="entry name" value="AA_permease"/>
    <property type="match status" value="1"/>
</dbReference>
<dbReference type="FunFam" id="1.20.1740.10:FF:000017">
    <property type="entry name" value="Amino acid permease"/>
    <property type="match status" value="1"/>
</dbReference>
<feature type="transmembrane region" description="Helical" evidence="7">
    <location>
        <begin position="188"/>
        <end position="207"/>
    </location>
</feature>
<accession>A0A9P9DRY1</accession>
<proteinExistence type="predicted"/>
<sequence length="582" mass="64178">MKGDIVLTRDIEIVEMNDLGADGFRRAERRPIKGREGGYQATARPAMPGPGDRHYDLKAANAKTATTALARELKGRHLQMIAFGGTIGTGLFVASGFSLYTSGPGNILLSYILTGAMQYCTMQALCELCVLFPITGSFSTFSTRFLDPSWGFALGWNYCLQWLFLLPLEIIAGAYTISYWNEHLSRSIFVTIFLLTIIVINLFGVKAYGEAEFIFAIIKVTAIIGFILLGIVINIGGEPESGYIGGQYWRDPGPFKNGFKGFCSVLVSSCFSFGGTELIGLAAAETANPRKSLPTATKQVFWRITIFYITTLMLIGLLVSSNDPRLISGKSSADASASPFVIAIESAGATVLPSVMNAIILVAIISVGNSSVFGSSRTLVALAEQSHAPQIFSYVDKQGRPLMAIILASCIGSMAYLADVEAHDAIFNWLFSSCALSTVFTWASICLCHIRFRKAWAYVSNPLKQLPFRSQVGVTGSWFGLIGYALVIISQIWIAVSPIETPGIDRSTSAIVKNLFLCVMEIPIVLIFYICHKIWLQTHWLGVDEIDVEIGRQYFRIHIMTEQEREERLRWPLWKKVYRLIC</sequence>
<feature type="transmembrane region" description="Helical" evidence="7">
    <location>
        <begin position="401"/>
        <end position="418"/>
    </location>
</feature>
<dbReference type="OrthoDB" id="3900342at2759"/>
<dbReference type="GO" id="GO:0015171">
    <property type="term" value="F:amino acid transmembrane transporter activity"/>
    <property type="evidence" value="ECO:0007669"/>
    <property type="project" value="TreeGrafter"/>
</dbReference>
<dbReference type="InterPro" id="IPR050524">
    <property type="entry name" value="APC_YAT"/>
</dbReference>
<evidence type="ECO:0000313" key="9">
    <source>
        <dbReference type="EMBL" id="KAH7124191.1"/>
    </source>
</evidence>
<keyword evidence="6 7" id="KW-0472">Membrane</keyword>
<protein>
    <submittedName>
        <fullName evidence="9">Amino acid permease-domain-containing protein</fullName>
    </submittedName>
</protein>
<gene>
    <name evidence="9" type="ORF">EDB81DRAFT_847053</name>
</gene>
<evidence type="ECO:0000256" key="7">
    <source>
        <dbReference type="SAM" id="Phobius"/>
    </source>
</evidence>
<keyword evidence="3 7" id="KW-0812">Transmembrane</keyword>
<feature type="domain" description="Amino acid permease/ SLC12A" evidence="8">
    <location>
        <begin position="77"/>
        <end position="539"/>
    </location>
</feature>
<name>A0A9P9DRY1_9HYPO</name>
<evidence type="ECO:0000259" key="8">
    <source>
        <dbReference type="Pfam" id="PF00324"/>
    </source>
</evidence>
<feature type="transmembrane region" description="Helical" evidence="7">
    <location>
        <begin position="300"/>
        <end position="320"/>
    </location>
</feature>
<evidence type="ECO:0000256" key="3">
    <source>
        <dbReference type="ARBA" id="ARBA00022692"/>
    </source>
</evidence>
<dbReference type="PANTHER" id="PTHR43341:SF1">
    <property type="entry name" value="GENERAL AMINO-ACID PERMEASE GAP1"/>
    <property type="match status" value="1"/>
</dbReference>
<dbReference type="Proteomes" id="UP000738349">
    <property type="component" value="Unassembled WGS sequence"/>
</dbReference>
<feature type="transmembrane region" description="Helical" evidence="7">
    <location>
        <begin position="430"/>
        <end position="452"/>
    </location>
</feature>
<evidence type="ECO:0000256" key="4">
    <source>
        <dbReference type="ARBA" id="ARBA00022970"/>
    </source>
</evidence>
<dbReference type="InterPro" id="IPR004841">
    <property type="entry name" value="AA-permease/SLC12A_dom"/>
</dbReference>
<keyword evidence="2" id="KW-0813">Transport</keyword>
<dbReference type="Gene3D" id="1.20.1740.10">
    <property type="entry name" value="Amino acid/polyamine transporter I"/>
    <property type="match status" value="1"/>
</dbReference>
<evidence type="ECO:0000313" key="10">
    <source>
        <dbReference type="Proteomes" id="UP000738349"/>
    </source>
</evidence>
<dbReference type="AlphaFoldDB" id="A0A9P9DRY1"/>
<evidence type="ECO:0000256" key="2">
    <source>
        <dbReference type="ARBA" id="ARBA00022448"/>
    </source>
</evidence>
<keyword evidence="4" id="KW-0029">Amino-acid transport</keyword>
<evidence type="ECO:0000256" key="6">
    <source>
        <dbReference type="ARBA" id="ARBA00023136"/>
    </source>
</evidence>
<dbReference type="GO" id="GO:0016020">
    <property type="term" value="C:membrane"/>
    <property type="evidence" value="ECO:0007669"/>
    <property type="project" value="UniProtKB-SubCell"/>
</dbReference>
<feature type="transmembrane region" description="Helical" evidence="7">
    <location>
        <begin position="155"/>
        <end position="176"/>
    </location>
</feature>
<feature type="transmembrane region" description="Helical" evidence="7">
    <location>
        <begin position="472"/>
        <end position="494"/>
    </location>
</feature>
<dbReference type="PIRSF" id="PIRSF006060">
    <property type="entry name" value="AA_transporter"/>
    <property type="match status" value="1"/>
</dbReference>
<dbReference type="PANTHER" id="PTHR43341">
    <property type="entry name" value="AMINO ACID PERMEASE"/>
    <property type="match status" value="1"/>
</dbReference>
<keyword evidence="10" id="KW-1185">Reference proteome</keyword>
<feature type="transmembrane region" description="Helical" evidence="7">
    <location>
        <begin position="213"/>
        <end position="233"/>
    </location>
</feature>
<organism evidence="9 10">
    <name type="scientific">Dactylonectria macrodidyma</name>
    <dbReference type="NCBI Taxonomy" id="307937"/>
    <lineage>
        <taxon>Eukaryota</taxon>
        <taxon>Fungi</taxon>
        <taxon>Dikarya</taxon>
        <taxon>Ascomycota</taxon>
        <taxon>Pezizomycotina</taxon>
        <taxon>Sordariomycetes</taxon>
        <taxon>Hypocreomycetidae</taxon>
        <taxon>Hypocreales</taxon>
        <taxon>Nectriaceae</taxon>
        <taxon>Dactylonectria</taxon>
    </lineage>
</organism>